<dbReference type="AlphaFoldDB" id="A0A4U8WGB5"/>
<sequence length="112" mass="12721">MGVGTNLKRLRNKTKLSQQEIADMLGIDRNTYTNWEGESTDIKSQYIPKLADIFNVKIQDLFDDEKKFQINNFENKDNATTGQQGIVINITDSETAKVLGSQLEELIKALKK</sequence>
<reference evidence="3 4" key="1">
    <citation type="submission" date="2019-02" db="EMBL/GenBank/DDBJ databases">
        <authorList>
            <consortium name="Pathogen Informatics"/>
        </authorList>
    </citation>
    <scope>NUCLEOTIDE SEQUENCE [LARGE SCALE GENOMIC DNA]</scope>
    <source>
        <strain evidence="3 4">3012STDY6944375</strain>
    </source>
</reference>
<protein>
    <submittedName>
        <fullName evidence="3">Predicted transcriptional regulator</fullName>
    </submittedName>
</protein>
<dbReference type="GO" id="GO:0003677">
    <property type="term" value="F:DNA binding"/>
    <property type="evidence" value="ECO:0007669"/>
    <property type="project" value="UniProtKB-KW"/>
</dbReference>
<dbReference type="PANTHER" id="PTHR46558">
    <property type="entry name" value="TRACRIPTIONAL REGULATORY PROTEIN-RELATED-RELATED"/>
    <property type="match status" value="1"/>
</dbReference>
<organism evidence="3 4">
    <name type="scientific">Chryseobacterium taihuense</name>
    <dbReference type="NCBI Taxonomy" id="1141221"/>
    <lineage>
        <taxon>Bacteria</taxon>
        <taxon>Pseudomonadati</taxon>
        <taxon>Bacteroidota</taxon>
        <taxon>Flavobacteriia</taxon>
        <taxon>Flavobacteriales</taxon>
        <taxon>Weeksellaceae</taxon>
        <taxon>Chryseobacterium group</taxon>
        <taxon>Chryseobacterium</taxon>
    </lineage>
</organism>
<dbReference type="CDD" id="cd00093">
    <property type="entry name" value="HTH_XRE"/>
    <property type="match status" value="1"/>
</dbReference>
<evidence type="ECO:0000313" key="4">
    <source>
        <dbReference type="Proteomes" id="UP000290013"/>
    </source>
</evidence>
<dbReference type="RefSeq" id="WP_130914687.1">
    <property type="nucleotide sequence ID" value="NZ_LR215974.1"/>
</dbReference>
<dbReference type="Proteomes" id="UP000290013">
    <property type="component" value="Chromosome"/>
</dbReference>
<name>A0A4U8WGB5_9FLAO</name>
<dbReference type="SUPFAM" id="SSF47413">
    <property type="entry name" value="lambda repressor-like DNA-binding domains"/>
    <property type="match status" value="1"/>
</dbReference>
<evidence type="ECO:0000313" key="3">
    <source>
        <dbReference type="EMBL" id="VFB04450.1"/>
    </source>
</evidence>
<feature type="domain" description="HTH cro/C1-type" evidence="2">
    <location>
        <begin position="7"/>
        <end position="61"/>
    </location>
</feature>
<gene>
    <name evidence="3" type="ORF">NCTC12078_02475</name>
</gene>
<dbReference type="Gene3D" id="1.10.260.40">
    <property type="entry name" value="lambda repressor-like DNA-binding domains"/>
    <property type="match status" value="1"/>
</dbReference>
<dbReference type="Pfam" id="PF12844">
    <property type="entry name" value="HTH_19"/>
    <property type="match status" value="1"/>
</dbReference>
<dbReference type="InterPro" id="IPR001387">
    <property type="entry name" value="Cro/C1-type_HTH"/>
</dbReference>
<accession>A0A4U8WGB5</accession>
<dbReference type="KEGG" id="ctai:NCTC12078_02475"/>
<keyword evidence="1" id="KW-0238">DNA-binding</keyword>
<dbReference type="PANTHER" id="PTHR46558:SF11">
    <property type="entry name" value="HTH-TYPE TRANSCRIPTIONAL REGULATOR XRE"/>
    <property type="match status" value="1"/>
</dbReference>
<dbReference type="SMART" id="SM00530">
    <property type="entry name" value="HTH_XRE"/>
    <property type="match status" value="1"/>
</dbReference>
<dbReference type="PROSITE" id="PS50943">
    <property type="entry name" value="HTH_CROC1"/>
    <property type="match status" value="1"/>
</dbReference>
<proteinExistence type="predicted"/>
<dbReference type="InterPro" id="IPR010982">
    <property type="entry name" value="Lambda_DNA-bd_dom_sf"/>
</dbReference>
<evidence type="ECO:0000259" key="2">
    <source>
        <dbReference type="PROSITE" id="PS50943"/>
    </source>
</evidence>
<dbReference type="EMBL" id="LR215974">
    <property type="protein sequence ID" value="VFB04450.1"/>
    <property type="molecule type" value="Genomic_DNA"/>
</dbReference>
<evidence type="ECO:0000256" key="1">
    <source>
        <dbReference type="ARBA" id="ARBA00023125"/>
    </source>
</evidence>